<name>A0AAJ7DZE7_9HYME</name>
<feature type="compositionally biased region" description="Low complexity" evidence="1">
    <location>
        <begin position="174"/>
        <end position="206"/>
    </location>
</feature>
<proteinExistence type="predicted"/>
<feature type="compositionally biased region" description="Gly residues" evidence="1">
    <location>
        <begin position="73"/>
        <end position="104"/>
    </location>
</feature>
<feature type="compositionally biased region" description="Polar residues" evidence="1">
    <location>
        <begin position="131"/>
        <end position="155"/>
    </location>
</feature>
<accession>A0AAJ7DZE7</accession>
<gene>
    <name evidence="3" type="primary">LOC105365563</name>
</gene>
<dbReference type="RefSeq" id="XP_011502067.1">
    <property type="nucleotide sequence ID" value="XM_011503765.1"/>
</dbReference>
<evidence type="ECO:0000313" key="2">
    <source>
        <dbReference type="Proteomes" id="UP000695007"/>
    </source>
</evidence>
<feature type="compositionally biased region" description="Polar residues" evidence="1">
    <location>
        <begin position="260"/>
        <end position="269"/>
    </location>
</feature>
<organism evidence="2 3">
    <name type="scientific">Ceratosolen solmsi marchali</name>
    <dbReference type="NCBI Taxonomy" id="326594"/>
    <lineage>
        <taxon>Eukaryota</taxon>
        <taxon>Metazoa</taxon>
        <taxon>Ecdysozoa</taxon>
        <taxon>Arthropoda</taxon>
        <taxon>Hexapoda</taxon>
        <taxon>Insecta</taxon>
        <taxon>Pterygota</taxon>
        <taxon>Neoptera</taxon>
        <taxon>Endopterygota</taxon>
        <taxon>Hymenoptera</taxon>
        <taxon>Apocrita</taxon>
        <taxon>Proctotrupomorpha</taxon>
        <taxon>Chalcidoidea</taxon>
        <taxon>Agaonidae</taxon>
        <taxon>Agaoninae</taxon>
        <taxon>Ceratosolen</taxon>
    </lineage>
</organism>
<reference evidence="3" key="1">
    <citation type="submission" date="2025-08" db="UniProtKB">
        <authorList>
            <consortium name="RefSeq"/>
        </authorList>
    </citation>
    <scope>IDENTIFICATION</scope>
</reference>
<feature type="compositionally biased region" description="Low complexity" evidence="1">
    <location>
        <begin position="277"/>
        <end position="308"/>
    </location>
</feature>
<dbReference type="Proteomes" id="UP000695007">
    <property type="component" value="Unplaced"/>
</dbReference>
<sequence length="448" mass="47915">MRMSSSMYEVFNWNCTPDPPLTPAKNKRASLSLPPMVDIFSIDDMSMVDDARRPMVHRGASGEDAESTLGEGNPSGGDNGSGVNGGGGGGGVGGGSSGGGGNGCCGTRYANRRRTDLMPTIPSPRDRDASAPTSGRSSSAKSFTRSPGRTYSMSRLDQLAQPRRRTVPLPQAEQQYQRQQQQSQQHQQHQQQSLAASSMSRSMSHLATAQAARGGPRQGPLKRTDNSRSMGTLPGVGVSTSVTRPTRAERLRRKAREHQSQAQLQQPTGVRSGEATPNSPSRPQSSMSQQSATSSVASSSVNLRPRTSTPRRPRPASIAGTGVTVTAERNSEHGFYYPTTPILPSPHTTNDAKAQKDSKPPLPKTHSVTKKSISSSMIKSSSAERKSDKFVTTPRSSRASPRATPKATPLQSPGVEQPGLIALDIKESKDRFENAKKEISNEKMQVSL</sequence>
<protein>
    <submittedName>
        <fullName evidence="3">WAS/WASL-interacting protein family member 1-like</fullName>
    </submittedName>
</protein>
<feature type="region of interest" description="Disordered" evidence="1">
    <location>
        <begin position="57"/>
        <end position="427"/>
    </location>
</feature>
<feature type="compositionally biased region" description="Low complexity" evidence="1">
    <location>
        <begin position="364"/>
        <end position="381"/>
    </location>
</feature>
<dbReference type="KEGG" id="csol:105365563"/>
<keyword evidence="2" id="KW-1185">Reference proteome</keyword>
<dbReference type="GeneID" id="105365563"/>
<dbReference type="AlphaFoldDB" id="A0AAJ7DZE7"/>
<evidence type="ECO:0000256" key="1">
    <source>
        <dbReference type="SAM" id="MobiDB-lite"/>
    </source>
</evidence>
<evidence type="ECO:0000313" key="3">
    <source>
        <dbReference type="RefSeq" id="XP_011502067.1"/>
    </source>
</evidence>